<evidence type="ECO:0000259" key="2">
    <source>
        <dbReference type="PROSITE" id="PS50006"/>
    </source>
</evidence>
<feature type="transmembrane region" description="Helical" evidence="1">
    <location>
        <begin position="154"/>
        <end position="176"/>
    </location>
</feature>
<evidence type="ECO:0000313" key="4">
    <source>
        <dbReference type="Proteomes" id="UP001196316"/>
    </source>
</evidence>
<dbReference type="Pfam" id="PF00498">
    <property type="entry name" value="FHA"/>
    <property type="match status" value="1"/>
</dbReference>
<dbReference type="AlphaFoldDB" id="A0AAW4N3J9"/>
<dbReference type="EMBL" id="JAHOEP010000004">
    <property type="protein sequence ID" value="MBV3407191.1"/>
    <property type="molecule type" value="Genomic_DNA"/>
</dbReference>
<evidence type="ECO:0000313" key="3">
    <source>
        <dbReference type="EMBL" id="MBV3407191.1"/>
    </source>
</evidence>
<evidence type="ECO:0000256" key="1">
    <source>
        <dbReference type="SAM" id="Phobius"/>
    </source>
</evidence>
<proteinExistence type="predicted"/>
<keyword evidence="1" id="KW-1133">Transmembrane helix</keyword>
<dbReference type="Proteomes" id="UP001196316">
    <property type="component" value="Unassembled WGS sequence"/>
</dbReference>
<comment type="caution">
    <text evidence="3">The sequence shown here is derived from an EMBL/GenBank/DDBJ whole genome shotgun (WGS) entry which is preliminary data.</text>
</comment>
<reference evidence="3" key="1">
    <citation type="submission" date="2021-06" db="EMBL/GenBank/DDBJ databases">
        <title>Collection of gut derived symbiotic bacterial strains cultured from healthy donors.</title>
        <authorList>
            <person name="Lin H."/>
            <person name="Littmann E."/>
            <person name="Pamer E.G."/>
        </authorList>
    </citation>
    <scope>NUCLEOTIDE SEQUENCE</scope>
    <source>
        <strain evidence="3">MSK.21.60</strain>
    </source>
</reference>
<dbReference type="CDD" id="cd00060">
    <property type="entry name" value="FHA"/>
    <property type="match status" value="1"/>
</dbReference>
<dbReference type="PROSITE" id="PS50006">
    <property type="entry name" value="FHA_DOMAIN"/>
    <property type="match status" value="1"/>
</dbReference>
<accession>A0AAW4N3J9</accession>
<gene>
    <name evidence="3" type="ORF">KSW80_02005</name>
</gene>
<organism evidence="3 4">
    <name type="scientific">Segatella copri</name>
    <dbReference type="NCBI Taxonomy" id="165179"/>
    <lineage>
        <taxon>Bacteria</taxon>
        <taxon>Pseudomonadati</taxon>
        <taxon>Bacteroidota</taxon>
        <taxon>Bacteroidia</taxon>
        <taxon>Bacteroidales</taxon>
        <taxon>Prevotellaceae</taxon>
        <taxon>Segatella</taxon>
    </lineage>
</organism>
<dbReference type="InterPro" id="IPR000253">
    <property type="entry name" value="FHA_dom"/>
</dbReference>
<keyword evidence="1" id="KW-0472">Membrane</keyword>
<sequence length="269" mass="30821">MELIIGCDASTSQLRITMGQQSKTFGGAGSVPMTVSRQHCSLTINPDGSYRITNLKPQNVTFINGVEIMAKTIMEKDKIELGPSKFLVSWDWIKSFVPQMVDFRPLQRVWEEYDEHKLDQQIADRKFNSLRGITGLITMGAIALSIIFPEFRETPLYIGLYLLGILISVGFTVKAYKDSSKGPLRQKQLTEEFQQHYVCPHCHHFLGFQSYEVLMQNEACPYCKAKVKKGFCTIEDKFCVMSTELTPIYLLFHYICISYNLKKYDYGTE</sequence>
<feature type="domain" description="FHA" evidence="2">
    <location>
        <begin position="16"/>
        <end position="68"/>
    </location>
</feature>
<protein>
    <submittedName>
        <fullName evidence="3">FHA domain-containing protein</fullName>
    </submittedName>
</protein>
<feature type="transmembrane region" description="Helical" evidence="1">
    <location>
        <begin position="130"/>
        <end position="148"/>
    </location>
</feature>
<keyword evidence="1" id="KW-0812">Transmembrane</keyword>
<name>A0AAW4N3J9_9BACT</name>
<dbReference type="RefSeq" id="WP_217326032.1">
    <property type="nucleotide sequence ID" value="NZ_JAHOEK010000004.1"/>
</dbReference>